<dbReference type="PROSITE" id="PS51186">
    <property type="entry name" value="GNAT"/>
    <property type="match status" value="1"/>
</dbReference>
<dbReference type="Proteomes" id="UP000295310">
    <property type="component" value="Unassembled WGS sequence"/>
</dbReference>
<dbReference type="InterPro" id="IPR016181">
    <property type="entry name" value="Acyl_CoA_acyltransferase"/>
</dbReference>
<name>A0A4R6BGF9_9STAP</name>
<sequence length="141" mass="16558">MIIHINYDDPLLKTIARLHETIPADYKDWRPTELEYILREESIRLLMQYSGDRILAVVEEELVAFIWYAMTDYTHIKSLWVNPGQRGKGYASKLKNEVKRISKEKGMTYITGTVHPANRSMVALNQKLGYNWKGKEMRLEL</sequence>
<keyword evidence="3" id="KW-1185">Reference proteome</keyword>
<dbReference type="AlphaFoldDB" id="A0A4R6BGF9"/>
<dbReference type="InterPro" id="IPR000182">
    <property type="entry name" value="GNAT_dom"/>
</dbReference>
<organism evidence="2 3">
    <name type="scientific">Macrococcus brunensis</name>
    <dbReference type="NCBI Taxonomy" id="198483"/>
    <lineage>
        <taxon>Bacteria</taxon>
        <taxon>Bacillati</taxon>
        <taxon>Bacillota</taxon>
        <taxon>Bacilli</taxon>
        <taxon>Bacillales</taxon>
        <taxon>Staphylococcaceae</taxon>
        <taxon>Macrococcus</taxon>
    </lineage>
</organism>
<dbReference type="Gene3D" id="3.40.630.30">
    <property type="match status" value="1"/>
</dbReference>
<gene>
    <name evidence="2" type="ORF">ERX27_00735</name>
</gene>
<reference evidence="2 3" key="1">
    <citation type="submission" date="2019-01" db="EMBL/GenBank/DDBJ databases">
        <title>Draft genome sequences of the type strains of six Macrococcus species.</title>
        <authorList>
            <person name="Mazhar S."/>
            <person name="Altermann E."/>
            <person name="Hill C."/>
            <person name="Mcauliffe O."/>
        </authorList>
    </citation>
    <scope>NUCLEOTIDE SEQUENCE [LARGE SCALE GENOMIC DNA]</scope>
    <source>
        <strain evidence="2 3">CCM4811</strain>
    </source>
</reference>
<dbReference type="EMBL" id="SCWA01000001">
    <property type="protein sequence ID" value="TDL99001.1"/>
    <property type="molecule type" value="Genomic_DNA"/>
</dbReference>
<evidence type="ECO:0000259" key="1">
    <source>
        <dbReference type="PROSITE" id="PS51186"/>
    </source>
</evidence>
<evidence type="ECO:0000313" key="3">
    <source>
        <dbReference type="Proteomes" id="UP000295310"/>
    </source>
</evidence>
<dbReference type="GO" id="GO:0016747">
    <property type="term" value="F:acyltransferase activity, transferring groups other than amino-acyl groups"/>
    <property type="evidence" value="ECO:0007669"/>
    <property type="project" value="InterPro"/>
</dbReference>
<protein>
    <submittedName>
        <fullName evidence="2">GNAT family N-acetyltransferase</fullName>
    </submittedName>
</protein>
<dbReference type="OrthoDB" id="1706389at2"/>
<feature type="domain" description="N-acetyltransferase" evidence="1">
    <location>
        <begin position="5"/>
        <end position="141"/>
    </location>
</feature>
<comment type="caution">
    <text evidence="2">The sequence shown here is derived from an EMBL/GenBank/DDBJ whole genome shotgun (WGS) entry which is preliminary data.</text>
</comment>
<proteinExistence type="predicted"/>
<dbReference type="RefSeq" id="WP_133430895.1">
    <property type="nucleotide sequence ID" value="NZ_SCWA01000001.1"/>
</dbReference>
<accession>A0A4R6BGF9</accession>
<evidence type="ECO:0000313" key="2">
    <source>
        <dbReference type="EMBL" id="TDL99001.1"/>
    </source>
</evidence>
<dbReference type="Pfam" id="PF00583">
    <property type="entry name" value="Acetyltransf_1"/>
    <property type="match status" value="1"/>
</dbReference>
<dbReference type="CDD" id="cd04301">
    <property type="entry name" value="NAT_SF"/>
    <property type="match status" value="1"/>
</dbReference>
<dbReference type="SUPFAM" id="SSF55729">
    <property type="entry name" value="Acyl-CoA N-acyltransferases (Nat)"/>
    <property type="match status" value="1"/>
</dbReference>
<keyword evidence="2" id="KW-0808">Transferase</keyword>